<dbReference type="EMBL" id="LLXI01003481">
    <property type="protein sequence ID" value="PKY59310.1"/>
    <property type="molecule type" value="Genomic_DNA"/>
</dbReference>
<evidence type="ECO:0000313" key="2">
    <source>
        <dbReference type="Proteomes" id="UP000234323"/>
    </source>
</evidence>
<sequence>MSNFFSQSALMVSKSESIVRRLNNDYPAISQLFAYNREGTIGFLKANGGLYGFSLSHDFNVPHTGNDNYKTWSEYRNAIERYLEKICDRVKANDPSNGGMMRSFREELRPARKILSDEIHNKHYTKFPLWPAEYGKQESLVEIDTGSSYDHGAYTIIWSCVGWIKVTDKRPQYNKYIAEFSGNPDLKLLALDKDMLRTLENTVRRKGIEAGKIMVNKQRLLTWNELNEL</sequence>
<dbReference type="VEuPathDB" id="FungiDB:RhiirA1_423696"/>
<proteinExistence type="predicted"/>
<dbReference type="VEuPathDB" id="FungiDB:RhiirFUN_013374"/>
<dbReference type="Proteomes" id="UP000234323">
    <property type="component" value="Unassembled WGS sequence"/>
</dbReference>
<gene>
    <name evidence="1" type="ORF">RhiirA4_412383</name>
</gene>
<evidence type="ECO:0000313" key="1">
    <source>
        <dbReference type="EMBL" id="PKY59310.1"/>
    </source>
</evidence>
<protein>
    <submittedName>
        <fullName evidence="1">Uncharacterized protein</fullName>
    </submittedName>
</protein>
<organism evidence="1 2">
    <name type="scientific">Rhizophagus irregularis</name>
    <dbReference type="NCBI Taxonomy" id="588596"/>
    <lineage>
        <taxon>Eukaryota</taxon>
        <taxon>Fungi</taxon>
        <taxon>Fungi incertae sedis</taxon>
        <taxon>Mucoromycota</taxon>
        <taxon>Glomeromycotina</taxon>
        <taxon>Glomeromycetes</taxon>
        <taxon>Glomerales</taxon>
        <taxon>Glomeraceae</taxon>
        <taxon>Rhizophagus</taxon>
    </lineage>
</organism>
<comment type="caution">
    <text evidence="1">The sequence shown here is derived from an EMBL/GenBank/DDBJ whole genome shotgun (WGS) entry which is preliminary data.</text>
</comment>
<accession>A0A2I1HKF0</accession>
<name>A0A2I1HKF0_9GLOM</name>
<keyword evidence="2" id="KW-1185">Reference proteome</keyword>
<dbReference type="AlphaFoldDB" id="A0A2I1HKF0"/>
<reference evidence="1 2" key="1">
    <citation type="submission" date="2015-10" db="EMBL/GenBank/DDBJ databases">
        <title>Genome analyses suggest a sexual origin of heterokaryosis in a supposedly ancient asexual fungus.</title>
        <authorList>
            <person name="Ropars J."/>
            <person name="Sedzielewska K."/>
            <person name="Noel J."/>
            <person name="Charron P."/>
            <person name="Farinelli L."/>
            <person name="Marton T."/>
            <person name="Kruger M."/>
            <person name="Pelin A."/>
            <person name="Brachmann A."/>
            <person name="Corradi N."/>
        </authorList>
    </citation>
    <scope>NUCLEOTIDE SEQUENCE [LARGE SCALE GENOMIC DNA]</scope>
    <source>
        <strain evidence="1 2">A4</strain>
    </source>
</reference>
<dbReference type="VEuPathDB" id="FungiDB:FUN_016660"/>